<keyword evidence="5" id="KW-1185">Reference proteome</keyword>
<evidence type="ECO:0000313" key="4">
    <source>
        <dbReference type="EMBL" id="TDC75618.1"/>
    </source>
</evidence>
<dbReference type="SUPFAM" id="SSF49478">
    <property type="entry name" value="Cna protein B-type domain"/>
    <property type="match status" value="1"/>
</dbReference>
<protein>
    <recommendedName>
        <fullName evidence="3">Glycosyl hydrolase-like 10 domain-containing protein</fullName>
    </recommendedName>
</protein>
<feature type="chain" id="PRO_5039730056" description="Glycosyl hydrolase-like 10 domain-containing protein" evidence="2">
    <location>
        <begin position="23"/>
        <end position="519"/>
    </location>
</feature>
<dbReference type="RefSeq" id="WP_132817934.1">
    <property type="nucleotide sequence ID" value="NZ_SMKI01000099.1"/>
</dbReference>
<feature type="signal peptide" evidence="2">
    <location>
        <begin position="1"/>
        <end position="22"/>
    </location>
</feature>
<organism evidence="4 5">
    <name type="scientific">Streptomyces hainanensis</name>
    <dbReference type="NCBI Taxonomy" id="402648"/>
    <lineage>
        <taxon>Bacteria</taxon>
        <taxon>Bacillati</taxon>
        <taxon>Actinomycetota</taxon>
        <taxon>Actinomycetes</taxon>
        <taxon>Kitasatosporales</taxon>
        <taxon>Streptomycetaceae</taxon>
        <taxon>Streptomyces</taxon>
    </lineage>
</organism>
<dbReference type="PANTHER" id="PTHR43405:SF1">
    <property type="entry name" value="GLYCOSYL HYDROLASE DIGH"/>
    <property type="match status" value="1"/>
</dbReference>
<name>A0A4R4TDI8_9ACTN</name>
<feature type="domain" description="Glycosyl hydrolase-like 10" evidence="3">
    <location>
        <begin position="47"/>
        <end position="318"/>
    </location>
</feature>
<dbReference type="OrthoDB" id="9773203at2"/>
<accession>A0A4R4TDI8</accession>
<proteinExistence type="predicted"/>
<dbReference type="InterPro" id="IPR017853">
    <property type="entry name" value="GH"/>
</dbReference>
<keyword evidence="1 2" id="KW-0732">Signal</keyword>
<evidence type="ECO:0000259" key="3">
    <source>
        <dbReference type="Pfam" id="PF02638"/>
    </source>
</evidence>
<dbReference type="InterPro" id="IPR003790">
    <property type="entry name" value="GHL10"/>
</dbReference>
<sequence length="519" mass="56202">MRRFLVVLLALFGLLAPTAGSAGATGGGDRPPEQWRSYWVDAFNPGVYTPEQVSTLIDDALAVNANALIVQTARRYDCFCNRALYPRTDAAVDPAPYDPLDEVIAQAHAAGLEVHAWVNVNTMWNSATPPRSPDHVFNRHGPSAQGVDRWLNRKADGTELVGANAYVDPGHPDAVAYIVAAIQSIVREYDVDGINLDYVRYPDGSAQTTHSDWGYNAVSVARFQRATGRTDVPAPADAQWSDWRRDQVTNLVRRIYLGIWEVDRTARLSMDAITYGYGPQSVGGWEGTRTYAEVLQDWAGWLDEGIMDTVVTMNYKRNWNPDQARMFAEWSEFLADAQGERQAVNGPALYLNSVADSVSQARQALAETPAGNTAAGWSGYSYASPSLDAATAGAAAERARLAEALTAGPDAPFAERAAVPEMEWKNRPTDGHVVGELALRDGTPLDGAEVTLTPVGSRGEPVTGRADGTGWFGFAHLDPGLYLARVELPDGVVGAPLTVVRVQRGAIAEPHFPPFVARP</sequence>
<reference evidence="4 5" key="1">
    <citation type="submission" date="2019-03" db="EMBL/GenBank/DDBJ databases">
        <title>Draft genome sequences of novel Actinobacteria.</title>
        <authorList>
            <person name="Sahin N."/>
            <person name="Ay H."/>
            <person name="Saygin H."/>
        </authorList>
    </citation>
    <scope>NUCLEOTIDE SEQUENCE [LARGE SCALE GENOMIC DNA]</scope>
    <source>
        <strain evidence="4 5">DSM 41900</strain>
    </source>
</reference>
<dbReference type="InterPro" id="IPR052177">
    <property type="entry name" value="Divisome_Glycosyl_Hydrolase"/>
</dbReference>
<dbReference type="Proteomes" id="UP000295345">
    <property type="component" value="Unassembled WGS sequence"/>
</dbReference>
<dbReference type="SUPFAM" id="SSF51445">
    <property type="entry name" value="(Trans)glycosidases"/>
    <property type="match status" value="1"/>
</dbReference>
<evidence type="ECO:0000313" key="5">
    <source>
        <dbReference type="Proteomes" id="UP000295345"/>
    </source>
</evidence>
<dbReference type="PANTHER" id="PTHR43405">
    <property type="entry name" value="GLYCOSYL HYDROLASE DIGH"/>
    <property type="match status" value="1"/>
</dbReference>
<gene>
    <name evidence="4" type="ORF">E1283_11840</name>
</gene>
<evidence type="ECO:0000256" key="2">
    <source>
        <dbReference type="SAM" id="SignalP"/>
    </source>
</evidence>
<dbReference type="AlphaFoldDB" id="A0A4R4TDI8"/>
<comment type="caution">
    <text evidence="4">The sequence shown here is derived from an EMBL/GenBank/DDBJ whole genome shotgun (WGS) entry which is preliminary data.</text>
</comment>
<dbReference type="Pfam" id="PF02638">
    <property type="entry name" value="GHL10"/>
    <property type="match status" value="1"/>
</dbReference>
<dbReference type="EMBL" id="SMKI01000099">
    <property type="protein sequence ID" value="TDC75618.1"/>
    <property type="molecule type" value="Genomic_DNA"/>
</dbReference>
<evidence type="ECO:0000256" key="1">
    <source>
        <dbReference type="ARBA" id="ARBA00022729"/>
    </source>
</evidence>
<dbReference type="Gene3D" id="3.20.20.80">
    <property type="entry name" value="Glycosidases"/>
    <property type="match status" value="1"/>
</dbReference>